<sequence>MQKTEIDISGMTCGHCSMSVSKELSGLHGVHVLEVNHQTGKALIEGTADESELTAAIEKAGYQVTRFVKVND</sequence>
<dbReference type="EMBL" id="CAEZST010000025">
    <property type="protein sequence ID" value="CAB4551303.1"/>
    <property type="molecule type" value="Genomic_DNA"/>
</dbReference>
<protein>
    <submittedName>
        <fullName evidence="2">Unannotated protein</fullName>
    </submittedName>
</protein>
<evidence type="ECO:0000259" key="1">
    <source>
        <dbReference type="PROSITE" id="PS50846"/>
    </source>
</evidence>
<reference evidence="2" key="1">
    <citation type="submission" date="2020-05" db="EMBL/GenBank/DDBJ databases">
        <authorList>
            <person name="Chiriac C."/>
            <person name="Salcher M."/>
            <person name="Ghai R."/>
            <person name="Kavagutti S V."/>
        </authorList>
    </citation>
    <scope>NUCLEOTIDE SEQUENCE</scope>
</reference>
<dbReference type="AlphaFoldDB" id="A0A6J6CMI2"/>
<dbReference type="InterPro" id="IPR006121">
    <property type="entry name" value="HMA_dom"/>
</dbReference>
<dbReference type="GO" id="GO:0046872">
    <property type="term" value="F:metal ion binding"/>
    <property type="evidence" value="ECO:0007669"/>
    <property type="project" value="InterPro"/>
</dbReference>
<dbReference type="PROSITE" id="PS50846">
    <property type="entry name" value="HMA_2"/>
    <property type="match status" value="1"/>
</dbReference>
<dbReference type="CDD" id="cd00371">
    <property type="entry name" value="HMA"/>
    <property type="match status" value="1"/>
</dbReference>
<gene>
    <name evidence="2" type="ORF">UFOPK1503_01071</name>
</gene>
<proteinExistence type="predicted"/>
<name>A0A6J6CMI2_9ZZZZ</name>
<dbReference type="Gene3D" id="3.30.70.100">
    <property type="match status" value="1"/>
</dbReference>
<evidence type="ECO:0000313" key="2">
    <source>
        <dbReference type="EMBL" id="CAB4551303.1"/>
    </source>
</evidence>
<organism evidence="2">
    <name type="scientific">freshwater metagenome</name>
    <dbReference type="NCBI Taxonomy" id="449393"/>
    <lineage>
        <taxon>unclassified sequences</taxon>
        <taxon>metagenomes</taxon>
        <taxon>ecological metagenomes</taxon>
    </lineage>
</organism>
<dbReference type="Pfam" id="PF00403">
    <property type="entry name" value="HMA"/>
    <property type="match status" value="1"/>
</dbReference>
<accession>A0A6J6CMI2</accession>
<dbReference type="SUPFAM" id="SSF55008">
    <property type="entry name" value="HMA, heavy metal-associated domain"/>
    <property type="match status" value="1"/>
</dbReference>
<dbReference type="InterPro" id="IPR036163">
    <property type="entry name" value="HMA_dom_sf"/>
</dbReference>
<feature type="domain" description="HMA" evidence="1">
    <location>
        <begin position="2"/>
        <end position="65"/>
    </location>
</feature>